<dbReference type="PATRIC" id="fig|301148.3.peg.865"/>
<keyword evidence="2" id="KW-0238">DNA-binding</keyword>
<dbReference type="STRING" id="301148.B4135_1457"/>
<evidence type="ECO:0000313" key="7">
    <source>
        <dbReference type="Proteomes" id="UP000075683"/>
    </source>
</evidence>
<dbReference type="EMBL" id="LQYT01000013">
    <property type="protein sequence ID" value="KYD22112.1"/>
    <property type="molecule type" value="Genomic_DNA"/>
</dbReference>
<evidence type="ECO:0000256" key="3">
    <source>
        <dbReference type="ARBA" id="ARBA00023163"/>
    </source>
</evidence>
<sequence length="282" mass="31893">MSSLLSRIEQNLSRLSDAERKIGQYILEHPNLVPHMTTKDLSKNSGVSESSVIRFCKSIGIGSFKSFKLELVKELTLTEMNLTDFSILHKKDGPYDLFQKVTYVNKSAIETIPASLDRKEYEKAIDLILNAEKLVFYGVGGSATAAFDGYYKFMRLGYHCTFTHDFHSLLSFIPYMGKNDVFFAISMSGKTKDVLELSRFAQRKGAKVIAITNIGKSPLYKEADIRLCTPVVESDYRIGSIPSRMTQLTIIDALYLSIFQAKGESILSQFHEARNEVVRLRR</sequence>
<dbReference type="InterPro" id="IPR046348">
    <property type="entry name" value="SIS_dom_sf"/>
</dbReference>
<dbReference type="Gene3D" id="1.10.10.10">
    <property type="entry name" value="Winged helix-like DNA-binding domain superfamily/Winged helix DNA-binding domain"/>
    <property type="match status" value="1"/>
</dbReference>
<feature type="domain" description="SIS" evidence="5">
    <location>
        <begin position="124"/>
        <end position="264"/>
    </location>
</feature>
<dbReference type="PROSITE" id="PS51071">
    <property type="entry name" value="HTH_RPIR"/>
    <property type="match status" value="1"/>
</dbReference>
<dbReference type="Pfam" id="PF01418">
    <property type="entry name" value="HTH_6"/>
    <property type="match status" value="1"/>
</dbReference>
<name>A0A150MCX2_9BACI</name>
<dbReference type="GO" id="GO:0097367">
    <property type="term" value="F:carbohydrate derivative binding"/>
    <property type="evidence" value="ECO:0007669"/>
    <property type="project" value="InterPro"/>
</dbReference>
<evidence type="ECO:0000259" key="4">
    <source>
        <dbReference type="PROSITE" id="PS51071"/>
    </source>
</evidence>
<dbReference type="CDD" id="cd05013">
    <property type="entry name" value="SIS_RpiR"/>
    <property type="match status" value="1"/>
</dbReference>
<dbReference type="SUPFAM" id="SSF46689">
    <property type="entry name" value="Homeodomain-like"/>
    <property type="match status" value="1"/>
</dbReference>
<dbReference type="PANTHER" id="PTHR30514">
    <property type="entry name" value="GLUCOKINASE"/>
    <property type="match status" value="1"/>
</dbReference>
<evidence type="ECO:0000313" key="6">
    <source>
        <dbReference type="EMBL" id="KYD22112.1"/>
    </source>
</evidence>
<organism evidence="6 7">
    <name type="scientific">Caldibacillus debilis</name>
    <dbReference type="NCBI Taxonomy" id="301148"/>
    <lineage>
        <taxon>Bacteria</taxon>
        <taxon>Bacillati</taxon>
        <taxon>Bacillota</taxon>
        <taxon>Bacilli</taxon>
        <taxon>Bacillales</taxon>
        <taxon>Bacillaceae</taxon>
        <taxon>Caldibacillus</taxon>
    </lineage>
</organism>
<dbReference type="SUPFAM" id="SSF53697">
    <property type="entry name" value="SIS domain"/>
    <property type="match status" value="1"/>
</dbReference>
<dbReference type="PROSITE" id="PS51464">
    <property type="entry name" value="SIS"/>
    <property type="match status" value="1"/>
</dbReference>
<dbReference type="InterPro" id="IPR001347">
    <property type="entry name" value="SIS_dom"/>
</dbReference>
<dbReference type="InterPro" id="IPR047640">
    <property type="entry name" value="RpiR-like"/>
</dbReference>
<evidence type="ECO:0000256" key="1">
    <source>
        <dbReference type="ARBA" id="ARBA00023015"/>
    </source>
</evidence>
<evidence type="ECO:0000259" key="5">
    <source>
        <dbReference type="PROSITE" id="PS51464"/>
    </source>
</evidence>
<dbReference type="Proteomes" id="UP000075683">
    <property type="component" value="Unassembled WGS sequence"/>
</dbReference>
<evidence type="ECO:0000256" key="2">
    <source>
        <dbReference type="ARBA" id="ARBA00023125"/>
    </source>
</evidence>
<protein>
    <recommendedName>
        <fullName evidence="8">MurR/RpiR family transcriptional regulator</fullName>
    </recommendedName>
</protein>
<dbReference type="RefSeq" id="WP_020154954.1">
    <property type="nucleotide sequence ID" value="NZ_JBAIZG010000007.1"/>
</dbReference>
<dbReference type="GO" id="GO:0003677">
    <property type="term" value="F:DNA binding"/>
    <property type="evidence" value="ECO:0007669"/>
    <property type="project" value="UniProtKB-KW"/>
</dbReference>
<dbReference type="InterPro" id="IPR036388">
    <property type="entry name" value="WH-like_DNA-bd_sf"/>
</dbReference>
<dbReference type="OrthoDB" id="3684496at2"/>
<comment type="caution">
    <text evidence="6">The sequence shown here is derived from an EMBL/GenBank/DDBJ whole genome shotgun (WGS) entry which is preliminary data.</text>
</comment>
<evidence type="ECO:0008006" key="8">
    <source>
        <dbReference type="Google" id="ProtNLM"/>
    </source>
</evidence>
<reference evidence="6 7" key="1">
    <citation type="submission" date="2016-01" db="EMBL/GenBank/DDBJ databases">
        <title>Draft Genome Sequences of Seven Thermophilic Sporeformers Isolated from Foods.</title>
        <authorList>
            <person name="Berendsen E.M."/>
            <person name="Wells-Bennik M.H."/>
            <person name="Krawcyk A.O."/>
            <person name="De Jong A."/>
            <person name="Holsappel S."/>
            <person name="Eijlander R.T."/>
            <person name="Kuipers O.P."/>
        </authorList>
    </citation>
    <scope>NUCLEOTIDE SEQUENCE [LARGE SCALE GENOMIC DNA]</scope>
    <source>
        <strain evidence="6 7">B4135</strain>
    </source>
</reference>
<keyword evidence="3" id="KW-0804">Transcription</keyword>
<dbReference type="InterPro" id="IPR035472">
    <property type="entry name" value="RpiR-like_SIS"/>
</dbReference>
<dbReference type="GO" id="GO:0003700">
    <property type="term" value="F:DNA-binding transcription factor activity"/>
    <property type="evidence" value="ECO:0007669"/>
    <property type="project" value="InterPro"/>
</dbReference>
<keyword evidence="1" id="KW-0805">Transcription regulation</keyword>
<accession>A0A150MCX2</accession>
<dbReference type="GO" id="GO:1901135">
    <property type="term" value="P:carbohydrate derivative metabolic process"/>
    <property type="evidence" value="ECO:0007669"/>
    <property type="project" value="InterPro"/>
</dbReference>
<dbReference type="PANTHER" id="PTHR30514:SF1">
    <property type="entry name" value="HTH-TYPE TRANSCRIPTIONAL REGULATOR HEXR-RELATED"/>
    <property type="match status" value="1"/>
</dbReference>
<dbReference type="InterPro" id="IPR009057">
    <property type="entry name" value="Homeodomain-like_sf"/>
</dbReference>
<proteinExistence type="predicted"/>
<dbReference type="AlphaFoldDB" id="A0A150MCX2"/>
<gene>
    <name evidence="6" type="ORF">B4135_1457</name>
</gene>
<dbReference type="InterPro" id="IPR000281">
    <property type="entry name" value="HTH_RpiR"/>
</dbReference>
<dbReference type="Pfam" id="PF01380">
    <property type="entry name" value="SIS"/>
    <property type="match status" value="1"/>
</dbReference>
<dbReference type="Gene3D" id="3.40.50.10490">
    <property type="entry name" value="Glucose-6-phosphate isomerase like protein, domain 1"/>
    <property type="match status" value="1"/>
</dbReference>
<feature type="domain" description="HTH rpiR-type" evidence="4">
    <location>
        <begin position="2"/>
        <end position="78"/>
    </location>
</feature>